<evidence type="ECO:0000313" key="7">
    <source>
        <dbReference type="EMBL" id="PWN01632.1"/>
    </source>
</evidence>
<comment type="caution">
    <text evidence="7">The sequence shown here is derived from an EMBL/GenBank/DDBJ whole genome shotgun (WGS) entry which is preliminary data.</text>
</comment>
<dbReference type="Gene3D" id="3.40.800.20">
    <property type="entry name" value="Histone deacetylase domain"/>
    <property type="match status" value="1"/>
</dbReference>
<gene>
    <name evidence="7" type="ORF">DJ010_16410</name>
</gene>
<keyword evidence="3" id="KW-0479">Metal-binding</keyword>
<protein>
    <recommendedName>
        <fullName evidence="6">Histone deacetylase domain-containing protein</fullName>
    </recommendedName>
</protein>
<feature type="domain" description="Histone deacetylase" evidence="6">
    <location>
        <begin position="33"/>
        <end position="349"/>
    </location>
</feature>
<accession>A0A316TGX4</accession>
<keyword evidence="8" id="KW-1185">Reference proteome</keyword>
<dbReference type="GO" id="GO:0004407">
    <property type="term" value="F:histone deacetylase activity"/>
    <property type="evidence" value="ECO:0007669"/>
    <property type="project" value="TreeGrafter"/>
</dbReference>
<evidence type="ECO:0000256" key="3">
    <source>
        <dbReference type="ARBA" id="ARBA00022723"/>
    </source>
</evidence>
<comment type="similarity">
    <text evidence="2">Belongs to the histone deacetylase family.</text>
</comment>
<dbReference type="OrthoDB" id="9808367at2"/>
<evidence type="ECO:0000259" key="6">
    <source>
        <dbReference type="Pfam" id="PF00850"/>
    </source>
</evidence>
<dbReference type="GO" id="GO:0040029">
    <property type="term" value="P:epigenetic regulation of gene expression"/>
    <property type="evidence" value="ECO:0007669"/>
    <property type="project" value="TreeGrafter"/>
</dbReference>
<dbReference type="InterPro" id="IPR000286">
    <property type="entry name" value="HDACs"/>
</dbReference>
<dbReference type="GO" id="GO:0016787">
    <property type="term" value="F:hydrolase activity"/>
    <property type="evidence" value="ECO:0007669"/>
    <property type="project" value="UniProtKB-KW"/>
</dbReference>
<dbReference type="EMBL" id="QGDD01000008">
    <property type="protein sequence ID" value="PWN01632.1"/>
    <property type="molecule type" value="Genomic_DNA"/>
</dbReference>
<dbReference type="RefSeq" id="WP_109695751.1">
    <property type="nucleotide sequence ID" value="NZ_QGDD01000008.1"/>
</dbReference>
<keyword evidence="4" id="KW-0378">Hydrolase</keyword>
<evidence type="ECO:0000256" key="1">
    <source>
        <dbReference type="ARBA" id="ARBA00001947"/>
    </source>
</evidence>
<dbReference type="InterPro" id="IPR023696">
    <property type="entry name" value="Ureohydrolase_dom_sf"/>
</dbReference>
<proteinExistence type="inferred from homology"/>
<dbReference type="InterPro" id="IPR037138">
    <property type="entry name" value="His_deacetylse_dom_sf"/>
</dbReference>
<name>A0A316TGX4_9ACTN</name>
<evidence type="ECO:0000256" key="4">
    <source>
        <dbReference type="ARBA" id="ARBA00022801"/>
    </source>
</evidence>
<evidence type="ECO:0000256" key="5">
    <source>
        <dbReference type="ARBA" id="ARBA00022833"/>
    </source>
</evidence>
<dbReference type="PANTHER" id="PTHR10625:SF17">
    <property type="entry name" value="HISTONE DEACETYLASE 8"/>
    <property type="match status" value="1"/>
</dbReference>
<dbReference type="AlphaFoldDB" id="A0A316TGX4"/>
<dbReference type="SUPFAM" id="SSF52768">
    <property type="entry name" value="Arginase/deacetylase"/>
    <property type="match status" value="1"/>
</dbReference>
<dbReference type="CDD" id="cd10001">
    <property type="entry name" value="HDAC_classII_APAH"/>
    <property type="match status" value="1"/>
</dbReference>
<dbReference type="Proteomes" id="UP000245507">
    <property type="component" value="Unassembled WGS sequence"/>
</dbReference>
<sequence length="357" mass="36753">MNQYRMPVVWSPATRGHDPQHEVWVGVATSGTEVPARVDTILTAVTEAGHPVHEAAPQPDDVLARVHDPGLVTFLAEAHERWSQGPYAELVGQRRVVPYFFPTPAMSAGLPLRPAAAVHAEAGRFAYDTMTLVGDGTWEAARAAVDCALAAADLVLGGERASYALCRPPGHHATPAGYGGSCYLNNAAVAAEALRAGGHDRVAVLDVDAHHGNGTAAIFYDRADVLYGSVHVDPGAGWFPHFVGYADETGAGAGVGATRNVPLPEGAGDDLWLEAVGGLADWATAQGCSALVVSLGVDAAADDPESPLEVTAEGYRAAGVALGGTGLPAVVVQEGGYHLPTLGGLVTAYLGGHGETR</sequence>
<dbReference type="PANTHER" id="PTHR10625">
    <property type="entry name" value="HISTONE DEACETYLASE HDAC1-RELATED"/>
    <property type="match status" value="1"/>
</dbReference>
<evidence type="ECO:0000313" key="8">
    <source>
        <dbReference type="Proteomes" id="UP000245507"/>
    </source>
</evidence>
<organism evidence="7 8">
    <name type="scientific">Nocardioides silvaticus</name>
    <dbReference type="NCBI Taxonomy" id="2201891"/>
    <lineage>
        <taxon>Bacteria</taxon>
        <taxon>Bacillati</taxon>
        <taxon>Actinomycetota</taxon>
        <taxon>Actinomycetes</taxon>
        <taxon>Propionibacteriales</taxon>
        <taxon>Nocardioidaceae</taxon>
        <taxon>Nocardioides</taxon>
    </lineage>
</organism>
<dbReference type="GO" id="GO:0046872">
    <property type="term" value="F:metal ion binding"/>
    <property type="evidence" value="ECO:0007669"/>
    <property type="project" value="UniProtKB-KW"/>
</dbReference>
<dbReference type="InterPro" id="IPR023801">
    <property type="entry name" value="His_deacetylse_dom"/>
</dbReference>
<evidence type="ECO:0000256" key="2">
    <source>
        <dbReference type="ARBA" id="ARBA00005947"/>
    </source>
</evidence>
<keyword evidence="5" id="KW-0862">Zinc</keyword>
<dbReference type="Pfam" id="PF00850">
    <property type="entry name" value="Hist_deacetyl"/>
    <property type="match status" value="1"/>
</dbReference>
<dbReference type="PRINTS" id="PR01270">
    <property type="entry name" value="HDASUPER"/>
</dbReference>
<comment type="cofactor">
    <cofactor evidence="1">
        <name>Zn(2+)</name>
        <dbReference type="ChEBI" id="CHEBI:29105"/>
    </cofactor>
</comment>
<reference evidence="7 8" key="1">
    <citation type="submission" date="2018-05" db="EMBL/GenBank/DDBJ databases">
        <title>Nocardioides silvaticus genome.</title>
        <authorList>
            <person name="Li C."/>
            <person name="Wang G."/>
        </authorList>
    </citation>
    <scope>NUCLEOTIDE SEQUENCE [LARGE SCALE GENOMIC DNA]</scope>
    <source>
        <strain evidence="7 8">CCTCC AB 2018079</strain>
    </source>
</reference>